<keyword evidence="4" id="KW-1185">Reference proteome</keyword>
<proteinExistence type="predicted"/>
<evidence type="ECO:0000313" key="3">
    <source>
        <dbReference type="EMBL" id="SER32752.1"/>
    </source>
</evidence>
<accession>A0A1H9NA15</accession>
<evidence type="ECO:0000256" key="1">
    <source>
        <dbReference type="ARBA" id="ARBA00023002"/>
    </source>
</evidence>
<dbReference type="InterPro" id="IPR016163">
    <property type="entry name" value="Ald_DH_C"/>
</dbReference>
<evidence type="ECO:0000313" key="4">
    <source>
        <dbReference type="Proteomes" id="UP000182841"/>
    </source>
</evidence>
<dbReference type="OrthoDB" id="2644916at2"/>
<evidence type="ECO:0000259" key="2">
    <source>
        <dbReference type="Pfam" id="PF00171"/>
    </source>
</evidence>
<dbReference type="Gene3D" id="3.40.605.10">
    <property type="entry name" value="Aldehyde Dehydrogenase, Chain A, domain 1"/>
    <property type="match status" value="1"/>
</dbReference>
<dbReference type="InterPro" id="IPR016161">
    <property type="entry name" value="Ald_DH/histidinol_DH"/>
</dbReference>
<dbReference type="EMBL" id="FOGO01000001">
    <property type="protein sequence ID" value="SER32752.1"/>
    <property type="molecule type" value="Genomic_DNA"/>
</dbReference>
<dbReference type="Proteomes" id="UP000182841">
    <property type="component" value="Unassembled WGS sequence"/>
</dbReference>
<dbReference type="InterPro" id="IPR015590">
    <property type="entry name" value="Aldehyde_DH_dom"/>
</dbReference>
<dbReference type="InterPro" id="IPR016162">
    <property type="entry name" value="Ald_DH_N"/>
</dbReference>
<sequence length="417" mass="44612">MTQPSMPVLESVTRPWPDLEAAHERATGAAAALLDGRAALLAALTRLATCAGARDELLRSLRTVAGAPWELARTGVPQLSRVSVVLPQDTALSSYVRHCLVPALYCDEVVVRPTPRIRETALEVHRIVSRGLDPALAARIRFTDAGQHDFAPVCAESDAVVFTGSAAAGGKLMTEIGDGPLFLLSGPAPNPLVVGPRAEPDAACRAVLRARLYNSGQHRLCPDVLFVHRLRLDALVERLRAELSVLTVGARSWPDAVLTALTYGEAVEGAARFLAEHADRVVAGGGADPERMQVEPSLLVFDEDPGFHPPALSGPLFCVVPYEDPEMLRCWARHPLELERGMYAAVLGEPRLTGRTLGTAVVLRDATPFDTEDGNLPCGGYGAHASGVRREGRMVGRPLLLSQEAALRNTVTTGPLR</sequence>
<dbReference type="AlphaFoldDB" id="A0A1H9NA15"/>
<gene>
    <name evidence="3" type="ORF">SAMN05421870_101222</name>
</gene>
<dbReference type="Pfam" id="PF00171">
    <property type="entry name" value="Aldedh"/>
    <property type="match status" value="1"/>
</dbReference>
<dbReference type="GO" id="GO:0016620">
    <property type="term" value="F:oxidoreductase activity, acting on the aldehyde or oxo group of donors, NAD or NADP as acceptor"/>
    <property type="evidence" value="ECO:0007669"/>
    <property type="project" value="InterPro"/>
</dbReference>
<reference evidence="4" key="1">
    <citation type="submission" date="2016-10" db="EMBL/GenBank/DDBJ databases">
        <authorList>
            <person name="Varghese N."/>
            <person name="Submissions S."/>
        </authorList>
    </citation>
    <scope>NUCLEOTIDE SEQUENCE [LARGE SCALE GENOMIC DNA]</scope>
    <source>
        <strain evidence="4">CGMCC 4.6825</strain>
    </source>
</reference>
<dbReference type="STRING" id="943816.AN217_10875"/>
<name>A0A1H9NA15_9ACTN</name>
<protein>
    <submittedName>
        <fullName evidence="3">Succinate-semialdehyde dehydrogenase / glutarate-semialdehyde dehydrogenase</fullName>
    </submittedName>
</protein>
<dbReference type="Gene3D" id="3.40.309.10">
    <property type="entry name" value="Aldehyde Dehydrogenase, Chain A, domain 2"/>
    <property type="match status" value="1"/>
</dbReference>
<organism evidence="3 4">
    <name type="scientific">Streptomyces qinglanensis</name>
    <dbReference type="NCBI Taxonomy" id="943816"/>
    <lineage>
        <taxon>Bacteria</taxon>
        <taxon>Bacillati</taxon>
        <taxon>Actinomycetota</taxon>
        <taxon>Actinomycetes</taxon>
        <taxon>Kitasatosporales</taxon>
        <taxon>Streptomycetaceae</taxon>
        <taxon>Streptomyces</taxon>
    </lineage>
</organism>
<feature type="domain" description="Aldehyde dehydrogenase" evidence="2">
    <location>
        <begin position="99"/>
        <end position="381"/>
    </location>
</feature>
<dbReference type="RefSeq" id="WP_074998197.1">
    <property type="nucleotide sequence ID" value="NZ_FOGO01000001.1"/>
</dbReference>
<keyword evidence="1" id="KW-0560">Oxidoreductase</keyword>
<dbReference type="SUPFAM" id="SSF53720">
    <property type="entry name" value="ALDH-like"/>
    <property type="match status" value="1"/>
</dbReference>